<name>A0A3E0ISR8_9STAP</name>
<evidence type="ECO:0000256" key="3">
    <source>
        <dbReference type="ARBA" id="ARBA00032861"/>
    </source>
</evidence>
<dbReference type="EMBL" id="QKXQ01000040">
    <property type="protein sequence ID" value="REI00881.1"/>
    <property type="molecule type" value="Genomic_DNA"/>
</dbReference>
<proteinExistence type="inferred from homology"/>
<dbReference type="PANTHER" id="PTHR34474:SF2">
    <property type="entry name" value="SIGNAL TRANSDUCTION PROTEIN TRAP"/>
    <property type="match status" value="1"/>
</dbReference>
<evidence type="ECO:0000259" key="4">
    <source>
        <dbReference type="PROSITE" id="PS51725"/>
    </source>
</evidence>
<feature type="non-terminal residue" evidence="5">
    <location>
        <position position="1"/>
    </location>
</feature>
<evidence type="ECO:0000313" key="6">
    <source>
        <dbReference type="Proteomes" id="UP000256562"/>
    </source>
</evidence>
<dbReference type="Proteomes" id="UP000256562">
    <property type="component" value="Unassembled WGS sequence"/>
</dbReference>
<dbReference type="AlphaFoldDB" id="A0A3E0ISR8"/>
<dbReference type="InterPro" id="IPR050404">
    <property type="entry name" value="Heme-degrading_MO"/>
</dbReference>
<evidence type="ECO:0000313" key="5">
    <source>
        <dbReference type="EMBL" id="REI00881.1"/>
    </source>
</evidence>
<dbReference type="PANTHER" id="PTHR34474">
    <property type="entry name" value="SIGNAL TRANSDUCTION PROTEIN TRAP"/>
    <property type="match status" value="1"/>
</dbReference>
<dbReference type="InterPro" id="IPR007138">
    <property type="entry name" value="ABM_dom"/>
</dbReference>
<gene>
    <name evidence="5" type="ORF">DOS83_00825</name>
</gene>
<dbReference type="SUPFAM" id="SSF54909">
    <property type="entry name" value="Dimeric alpha+beta barrel"/>
    <property type="match status" value="1"/>
</dbReference>
<dbReference type="RefSeq" id="WP_116093520.1">
    <property type="nucleotide sequence ID" value="NZ_QKXQ01000040.1"/>
</dbReference>
<reference evidence="5 6" key="1">
    <citation type="journal article" date="2018" name="Vet. Microbiol.">
        <title>Characterisation of Staphylococcus felis isolated from cats using whole genome sequencing.</title>
        <authorList>
            <person name="Worthing K."/>
            <person name="Pang S."/>
            <person name="Trott D.J."/>
            <person name="Abraham S."/>
            <person name="Coombs G.W."/>
            <person name="Jordan D."/>
            <person name="McIntyre L."/>
            <person name="Davies M.R."/>
            <person name="Norris J."/>
        </authorList>
    </citation>
    <scope>NUCLEOTIDE SEQUENCE [LARGE SCALE GENOMIC DNA]</scope>
    <source>
        <strain evidence="5 6">F9</strain>
    </source>
</reference>
<protein>
    <recommendedName>
        <fullName evidence="2">Signal transduction protein TRAP</fullName>
    </recommendedName>
    <alternativeName>
        <fullName evidence="3">Target of RNAIII-activating protein</fullName>
    </alternativeName>
</protein>
<comment type="similarity">
    <text evidence="1">Belongs to the TRAP family.</text>
</comment>
<evidence type="ECO:0000256" key="2">
    <source>
        <dbReference type="ARBA" id="ARBA00018486"/>
    </source>
</evidence>
<dbReference type="PROSITE" id="PS51725">
    <property type="entry name" value="ABM"/>
    <property type="match status" value="1"/>
</dbReference>
<feature type="domain" description="ABM" evidence="4">
    <location>
        <begin position="40"/>
        <end position="131"/>
    </location>
</feature>
<dbReference type="Gene3D" id="3.30.70.100">
    <property type="match status" value="1"/>
</dbReference>
<sequence>IFSGDDQSILMEETTKETIFQQPNHYRVLSRSGELSSNDFLATISIPTTDDHKYQLEKKLESYLPILSDFTGYHSFRLLKSMKSNVYKIAFGFDSRLSYEEFKKSSSFRNHFSKEAVRSLAGASSVHASYLEKYFYSIVEEDSVNQFEN</sequence>
<evidence type="ECO:0000256" key="1">
    <source>
        <dbReference type="ARBA" id="ARBA00009267"/>
    </source>
</evidence>
<organism evidence="5 6">
    <name type="scientific">Staphylococcus felis</name>
    <dbReference type="NCBI Taxonomy" id="46127"/>
    <lineage>
        <taxon>Bacteria</taxon>
        <taxon>Bacillati</taxon>
        <taxon>Bacillota</taxon>
        <taxon>Bacilli</taxon>
        <taxon>Bacillales</taxon>
        <taxon>Staphylococcaceae</taxon>
        <taxon>Staphylococcus</taxon>
    </lineage>
</organism>
<comment type="caution">
    <text evidence="5">The sequence shown here is derived from an EMBL/GenBank/DDBJ whole genome shotgun (WGS) entry which is preliminary data.</text>
</comment>
<accession>A0A3E0ISR8</accession>
<dbReference type="InterPro" id="IPR011008">
    <property type="entry name" value="Dimeric_a/b-barrel"/>
</dbReference>